<evidence type="ECO:0000256" key="4">
    <source>
        <dbReference type="ARBA" id="ARBA00022777"/>
    </source>
</evidence>
<keyword evidence="3" id="KW-0547">Nucleotide-binding</keyword>
<keyword evidence="8" id="KW-1185">Reference proteome</keyword>
<organism evidence="7 8">
    <name type="scientific">Vitis vinifera</name>
    <name type="common">Grape</name>
    <dbReference type="NCBI Taxonomy" id="29760"/>
    <lineage>
        <taxon>Eukaryota</taxon>
        <taxon>Viridiplantae</taxon>
        <taxon>Streptophyta</taxon>
        <taxon>Embryophyta</taxon>
        <taxon>Tracheophyta</taxon>
        <taxon>Spermatophyta</taxon>
        <taxon>Magnoliopsida</taxon>
        <taxon>eudicotyledons</taxon>
        <taxon>Gunneridae</taxon>
        <taxon>Pentapetalae</taxon>
        <taxon>rosids</taxon>
        <taxon>Vitales</taxon>
        <taxon>Vitaceae</taxon>
        <taxon>Viteae</taxon>
        <taxon>Vitis</taxon>
    </lineage>
</organism>
<keyword evidence="4" id="KW-0418">Kinase</keyword>
<dbReference type="InterPro" id="IPR001245">
    <property type="entry name" value="Ser-Thr/Tyr_kinase_cat_dom"/>
</dbReference>
<keyword evidence="5" id="KW-0067">ATP-binding</keyword>
<dbReference type="InterPro" id="IPR011009">
    <property type="entry name" value="Kinase-like_dom_sf"/>
</dbReference>
<dbReference type="PANTHER" id="PTHR27002">
    <property type="entry name" value="RECEPTOR-LIKE SERINE/THREONINE-PROTEIN KINASE SD1-8"/>
    <property type="match status" value="1"/>
</dbReference>
<dbReference type="Gene3D" id="1.10.510.10">
    <property type="entry name" value="Transferase(Phosphotransferase) domain 1"/>
    <property type="match status" value="1"/>
</dbReference>
<evidence type="ECO:0000256" key="1">
    <source>
        <dbReference type="ARBA" id="ARBA00022527"/>
    </source>
</evidence>
<evidence type="ECO:0000313" key="8">
    <source>
        <dbReference type="Proteomes" id="UP001227230"/>
    </source>
</evidence>
<feature type="domain" description="Protein kinase" evidence="6">
    <location>
        <begin position="1"/>
        <end position="218"/>
    </location>
</feature>
<dbReference type="Pfam" id="PF07714">
    <property type="entry name" value="PK_Tyr_Ser-Thr"/>
    <property type="match status" value="1"/>
</dbReference>
<evidence type="ECO:0000259" key="6">
    <source>
        <dbReference type="PROSITE" id="PS50011"/>
    </source>
</evidence>
<dbReference type="InterPro" id="IPR000719">
    <property type="entry name" value="Prot_kinase_dom"/>
</dbReference>
<evidence type="ECO:0000313" key="7">
    <source>
        <dbReference type="EMBL" id="WJZ91137.1"/>
    </source>
</evidence>
<dbReference type="PANTHER" id="PTHR27002:SF214">
    <property type="entry name" value="RECEPTOR-LIKE SERINE_THREONINE-PROTEIN KINASE"/>
    <property type="match status" value="1"/>
</dbReference>
<dbReference type="Proteomes" id="UP001227230">
    <property type="component" value="Chromosome 7"/>
</dbReference>
<keyword evidence="1" id="KW-0723">Serine/threonine-protein kinase</keyword>
<evidence type="ECO:0000256" key="5">
    <source>
        <dbReference type="ARBA" id="ARBA00022840"/>
    </source>
</evidence>
<protein>
    <recommendedName>
        <fullName evidence="6">Protein kinase domain-containing protein</fullName>
    </recommendedName>
</protein>
<name>A0ABY9C756_VITVI</name>
<gene>
    <name evidence="7" type="ORF">VitviT2T_010238</name>
</gene>
<dbReference type="SUPFAM" id="SSF56112">
    <property type="entry name" value="Protein kinase-like (PK-like)"/>
    <property type="match status" value="1"/>
</dbReference>
<reference evidence="7 8" key="1">
    <citation type="journal article" date="2023" name="Hortic Res">
        <title>The complete reference genome for grapevine (Vitis vinifera L.) genetics and breeding.</title>
        <authorList>
            <person name="Shi X."/>
            <person name="Cao S."/>
            <person name="Wang X."/>
            <person name="Huang S."/>
            <person name="Wang Y."/>
            <person name="Liu Z."/>
            <person name="Liu W."/>
            <person name="Leng X."/>
            <person name="Peng Y."/>
            <person name="Wang N."/>
            <person name="Wang Y."/>
            <person name="Ma Z."/>
            <person name="Xu X."/>
            <person name="Zhang F."/>
            <person name="Xue H."/>
            <person name="Zhong H."/>
            <person name="Wang Y."/>
            <person name="Zhang K."/>
            <person name="Velt A."/>
            <person name="Avia K."/>
            <person name="Holtgrawe D."/>
            <person name="Grimplet J."/>
            <person name="Matus J.T."/>
            <person name="Ware D."/>
            <person name="Wu X."/>
            <person name="Wang H."/>
            <person name="Liu C."/>
            <person name="Fang Y."/>
            <person name="Rustenholz C."/>
            <person name="Cheng Z."/>
            <person name="Xiao H."/>
            <person name="Zhou Y."/>
        </authorList>
    </citation>
    <scope>NUCLEOTIDE SEQUENCE [LARGE SCALE GENOMIC DNA]</scope>
    <source>
        <strain evidence="8">cv. Pinot noir / PN40024</strain>
        <tissue evidence="7">Leaf</tissue>
    </source>
</reference>
<evidence type="ECO:0000256" key="2">
    <source>
        <dbReference type="ARBA" id="ARBA00022679"/>
    </source>
</evidence>
<dbReference type="PROSITE" id="PS50011">
    <property type="entry name" value="PROTEIN_KINASE_DOM"/>
    <property type="match status" value="1"/>
</dbReference>
<keyword evidence="2" id="KW-0808">Transferase</keyword>
<sequence>MLVFQYMPNKSLDYFIFDQERSMLLNWPRRFDIVMGVARGLLYLHQDSRLRIIHRDLKISHILLDNEINPKISDYSIARVFRGQQTEAKTKLVIGTYGYMSPEYAIDGKFSLKSNVFSFGVLLLEIVSSKKNRGFCHPDRLHNILGHAWLLWNEGKTMELMDACLKDSCVESQVLRCIQVGLLCIQKLPIDKPTMSSIIFMLGNEKAMLPQPKHHSFFIERSSEGDDKGCYT</sequence>
<dbReference type="EMBL" id="CP126654">
    <property type="protein sequence ID" value="WJZ91137.1"/>
    <property type="molecule type" value="Genomic_DNA"/>
</dbReference>
<evidence type="ECO:0000256" key="3">
    <source>
        <dbReference type="ARBA" id="ARBA00022741"/>
    </source>
</evidence>
<proteinExistence type="predicted"/>
<accession>A0ABY9C756</accession>